<keyword evidence="2" id="KW-1133">Transmembrane helix</keyword>
<evidence type="ECO:0000256" key="1">
    <source>
        <dbReference type="SAM" id="MobiDB-lite"/>
    </source>
</evidence>
<feature type="compositionally biased region" description="Basic and acidic residues" evidence="1">
    <location>
        <begin position="225"/>
        <end position="235"/>
    </location>
</feature>
<name>L2GQT3_VITCO</name>
<keyword evidence="2" id="KW-0812">Transmembrane</keyword>
<dbReference type="AlphaFoldDB" id="L2GQT3"/>
<feature type="region of interest" description="Disordered" evidence="1">
    <location>
        <begin position="658"/>
        <end position="720"/>
    </location>
</feature>
<sequence>MKASKLSTTLFTVSIIAMMILVFDITSYLRGKNGYLIGKGRSHLVGNIENKNELDKKLNEISNSIISLSTRLSRIEESISKMDRSFEKKVIYPLRNEKSSSSLKQSYDNDEVVPDFSRRRESLSRLRKGRDVSGTNESLDGDDNLFDHVHHRRNSRKWHKSDENTMNILTPKSSLNNVFHDAENSNWHRKPRHSHVLGHNHRFNSDYFPESPNKRDALDNSLIKSDGRDYNGSHGKTYESSKYSLKYSNPPTFPRRALLRKVSISVEPKRDFSRFSKTPYFNGMVNLDDLFSGIGKDSDSVVEVKRFDNLDSFRNFTKNQSENTANEENDNAVETSFFKMSDIIGRTSPSERDKKNSSLSSNGLIDFTKMVGQKSNASTMSADSHEMPSKDSANAADNNIYGSRNGSNSLNNSFGSSGKYNPKGTANLSGISYDSKSTASTSGTGSGPKSNTNSFKDSYILKNAADDAFYIPKSNASLFDNVKQEGNTADLSSKPNNNTKMNENSNAPSKISGTPANLQETISPPKNNTNVRDNTSSADMPSGNEKTMMSIFINADAPRSEIKDFETKSSGNPVATEFCESFSNPYEAFRSGKCVYRNVTASNADPLSFGLGDELSLNPEDFINTIHATIKNMEESIKPYTGGEALANKNSNWAEKKISGASNTNGHSGTSAENITASSKESGNVVGGKENKTLNLPSTDSKKPLIDDEIQKPTLIQPSV</sequence>
<feature type="region of interest" description="Disordered" evidence="1">
    <location>
        <begin position="486"/>
        <end position="544"/>
    </location>
</feature>
<dbReference type="RefSeq" id="XP_007603643.1">
    <property type="nucleotide sequence ID" value="XM_007603581.1"/>
</dbReference>
<feature type="compositionally biased region" description="Polar residues" evidence="1">
    <location>
        <begin position="391"/>
        <end position="401"/>
    </location>
</feature>
<dbReference type="GeneID" id="19880908"/>
<gene>
    <name evidence="3" type="ORF">VICG_00190</name>
</gene>
<accession>L2GQT3</accession>
<feature type="transmembrane region" description="Helical" evidence="2">
    <location>
        <begin position="6"/>
        <end position="29"/>
    </location>
</feature>
<feature type="region of interest" description="Disordered" evidence="1">
    <location>
        <begin position="375"/>
        <end position="404"/>
    </location>
</feature>
<reference evidence="4" key="1">
    <citation type="submission" date="2011-05" db="EMBL/GenBank/DDBJ databases">
        <title>The genome sequence of Vittaforma corneae strain ATCC 50505.</title>
        <authorList>
            <consortium name="The Broad Institute Genome Sequencing Platform"/>
            <person name="Cuomo C."/>
            <person name="Didier E."/>
            <person name="Bowers L."/>
            <person name="Young S.K."/>
            <person name="Zeng Q."/>
            <person name="Gargeya S."/>
            <person name="Fitzgerald M."/>
            <person name="Haas B."/>
            <person name="Abouelleil A."/>
            <person name="Alvarado L."/>
            <person name="Arachchi H.M."/>
            <person name="Berlin A."/>
            <person name="Chapman S.B."/>
            <person name="Gearin G."/>
            <person name="Goldberg J."/>
            <person name="Griggs A."/>
            <person name="Gujja S."/>
            <person name="Hansen M."/>
            <person name="Heiman D."/>
            <person name="Howarth C."/>
            <person name="Larimer J."/>
            <person name="Lui A."/>
            <person name="MacDonald P.J.P."/>
            <person name="McCowen C."/>
            <person name="Montmayeur A."/>
            <person name="Murphy C."/>
            <person name="Neiman D."/>
            <person name="Pearson M."/>
            <person name="Priest M."/>
            <person name="Roberts A."/>
            <person name="Saif S."/>
            <person name="Shea T."/>
            <person name="Sisk P."/>
            <person name="Stolte C."/>
            <person name="Sykes S."/>
            <person name="Wortman J."/>
            <person name="Nusbaum C."/>
            <person name="Birren B."/>
        </authorList>
    </citation>
    <scope>NUCLEOTIDE SEQUENCE [LARGE SCALE GENOMIC DNA]</scope>
    <source>
        <strain evidence="4">ATCC 50505</strain>
    </source>
</reference>
<feature type="region of interest" description="Disordered" evidence="1">
    <location>
        <begin position="123"/>
        <end position="147"/>
    </location>
</feature>
<feature type="region of interest" description="Disordered" evidence="1">
    <location>
        <begin position="205"/>
        <end position="235"/>
    </location>
</feature>
<dbReference type="HOGENOM" id="CLU_384126_0_0_1"/>
<keyword evidence="2" id="KW-0472">Membrane</keyword>
<organism evidence="3 4">
    <name type="scientific">Vittaforma corneae (strain ATCC 50505)</name>
    <name type="common">Microsporidian parasite</name>
    <name type="synonym">Nosema corneum</name>
    <dbReference type="NCBI Taxonomy" id="993615"/>
    <lineage>
        <taxon>Eukaryota</taxon>
        <taxon>Fungi</taxon>
        <taxon>Fungi incertae sedis</taxon>
        <taxon>Microsporidia</taxon>
        <taxon>Nosematidae</taxon>
        <taxon>Vittaforma</taxon>
    </lineage>
</organism>
<evidence type="ECO:0000256" key="2">
    <source>
        <dbReference type="SAM" id="Phobius"/>
    </source>
</evidence>
<evidence type="ECO:0000313" key="4">
    <source>
        <dbReference type="Proteomes" id="UP000011082"/>
    </source>
</evidence>
<feature type="compositionally biased region" description="Polar residues" evidence="1">
    <location>
        <begin position="660"/>
        <end position="682"/>
    </location>
</feature>
<dbReference type="InParanoid" id="L2GQT3"/>
<proteinExistence type="predicted"/>
<feature type="region of interest" description="Disordered" evidence="1">
    <location>
        <begin position="434"/>
        <end position="455"/>
    </location>
</feature>
<dbReference type="Proteomes" id="UP000011082">
    <property type="component" value="Unassembled WGS sequence"/>
</dbReference>
<feature type="compositionally biased region" description="Low complexity" evidence="1">
    <location>
        <begin position="435"/>
        <end position="454"/>
    </location>
</feature>
<dbReference type="EMBL" id="JH370130">
    <property type="protein sequence ID" value="ELA42875.1"/>
    <property type="molecule type" value="Genomic_DNA"/>
</dbReference>
<keyword evidence="4" id="KW-1185">Reference proteome</keyword>
<protein>
    <submittedName>
        <fullName evidence="3">Uncharacterized protein</fullName>
    </submittedName>
</protein>
<dbReference type="VEuPathDB" id="MicrosporidiaDB:VICG_00190"/>
<evidence type="ECO:0000313" key="3">
    <source>
        <dbReference type="EMBL" id="ELA42875.1"/>
    </source>
</evidence>
<feature type="compositionally biased region" description="Basic and acidic residues" evidence="1">
    <location>
        <begin position="700"/>
        <end position="711"/>
    </location>
</feature>